<keyword evidence="1" id="KW-0175">Coiled coil</keyword>
<organism evidence="3">
    <name type="scientific">Cladocopium goreaui</name>
    <dbReference type="NCBI Taxonomy" id="2562237"/>
    <lineage>
        <taxon>Eukaryota</taxon>
        <taxon>Sar</taxon>
        <taxon>Alveolata</taxon>
        <taxon>Dinophyceae</taxon>
        <taxon>Suessiales</taxon>
        <taxon>Symbiodiniaceae</taxon>
        <taxon>Cladocopium</taxon>
    </lineage>
</organism>
<feature type="compositionally biased region" description="Basic and acidic residues" evidence="2">
    <location>
        <begin position="239"/>
        <end position="250"/>
    </location>
</feature>
<proteinExistence type="predicted"/>
<evidence type="ECO:0000256" key="1">
    <source>
        <dbReference type="SAM" id="Coils"/>
    </source>
</evidence>
<dbReference type="OrthoDB" id="425388at2759"/>
<feature type="coiled-coil region" evidence="1">
    <location>
        <begin position="379"/>
        <end position="406"/>
    </location>
</feature>
<evidence type="ECO:0000256" key="2">
    <source>
        <dbReference type="SAM" id="MobiDB-lite"/>
    </source>
</evidence>
<sequence>MALSLPLTSYSHVRQAQESTRRCLSHNPPQRPGMPSHVRAEPFYAGLVLGCAGFAWRKLLSRRGQKRTFQVCLPATGSTIETLEQADLSEEELLSIFKTASEGKDQVTFDQAASLEGVDAVLEEGAANLEELKVIWGDPDESLDFDGFCSWYNDVLKLYDAFLWQDAVAPPSELLEEERDAEDLRNLSDEQLLEDAPAIGVKVQDLRTSVLKPKQEMRYGTLTDKVPVPEKPLWKQFEEEQARKAGKAPEEEYGTEYEEDKPIGPSTEGLATPSAGGGRENVEITQLFRQACDENNLLSFESLKEISEIDEMLSSEDLAEEELLDMWDNLPKKKGDFIDVLAFRDLLAKIDELFEYVEEDVEEDPANEALMQFEGGGLAKAKKRNLQTVKQELLDAINRLEASQDKPCGLGSTEELDGEVIKLAGELEDVWRDQVGDLNDFDGAKLAGLWELIYSTSVKFRRWGSVLNAVRDIKNAKFEALIQNFGISGDDGFNEYDMEEVFKAKESEDSEEEVELSMRGQGSWKLGIQQNVVTGDEDLVVKLEITGVEYDTLEDTVDNCGEKTLMSPMCRTFSYGFISYMDDKIRVMRTSLTGRSVYIFQRIDEENEAA</sequence>
<dbReference type="Proteomes" id="UP001152797">
    <property type="component" value="Unassembled WGS sequence"/>
</dbReference>
<evidence type="ECO:0000313" key="4">
    <source>
        <dbReference type="EMBL" id="CAL4793052.1"/>
    </source>
</evidence>
<dbReference type="EMBL" id="CAMXCT030003680">
    <property type="protein sequence ID" value="CAL4793052.1"/>
    <property type="molecule type" value="Genomic_DNA"/>
</dbReference>
<keyword evidence="5" id="KW-1185">Reference proteome</keyword>
<feature type="region of interest" description="Disordered" evidence="2">
    <location>
        <begin position="239"/>
        <end position="278"/>
    </location>
</feature>
<gene>
    <name evidence="3" type="ORF">C1SCF055_LOCUS31444</name>
</gene>
<name>A0A9P1G9B3_9DINO</name>
<evidence type="ECO:0000313" key="5">
    <source>
        <dbReference type="Proteomes" id="UP001152797"/>
    </source>
</evidence>
<reference evidence="4 5" key="2">
    <citation type="submission" date="2024-05" db="EMBL/GenBank/DDBJ databases">
        <authorList>
            <person name="Chen Y."/>
            <person name="Shah S."/>
            <person name="Dougan E. K."/>
            <person name="Thang M."/>
            <person name="Chan C."/>
        </authorList>
    </citation>
    <scope>NUCLEOTIDE SEQUENCE [LARGE SCALE GENOMIC DNA]</scope>
</reference>
<comment type="caution">
    <text evidence="3">The sequence shown here is derived from an EMBL/GenBank/DDBJ whole genome shotgun (WGS) entry which is preliminary data.</text>
</comment>
<accession>A0A9P1G9B3</accession>
<dbReference type="EMBL" id="CAMXCT020003680">
    <property type="protein sequence ID" value="CAL1159115.1"/>
    <property type="molecule type" value="Genomic_DNA"/>
</dbReference>
<protein>
    <submittedName>
        <fullName evidence="4">C2 domain-containing protein</fullName>
    </submittedName>
</protein>
<evidence type="ECO:0000313" key="3">
    <source>
        <dbReference type="EMBL" id="CAI4005740.1"/>
    </source>
</evidence>
<reference evidence="3" key="1">
    <citation type="submission" date="2022-10" db="EMBL/GenBank/DDBJ databases">
        <authorList>
            <person name="Chen Y."/>
            <person name="Dougan E. K."/>
            <person name="Chan C."/>
            <person name="Rhodes N."/>
            <person name="Thang M."/>
        </authorList>
    </citation>
    <scope>NUCLEOTIDE SEQUENCE</scope>
</reference>
<dbReference type="EMBL" id="CAMXCT010003680">
    <property type="protein sequence ID" value="CAI4005740.1"/>
    <property type="molecule type" value="Genomic_DNA"/>
</dbReference>
<dbReference type="AlphaFoldDB" id="A0A9P1G9B3"/>